<feature type="compositionally biased region" description="Low complexity" evidence="2">
    <location>
        <begin position="1008"/>
        <end position="1018"/>
    </location>
</feature>
<feature type="compositionally biased region" description="Basic and acidic residues" evidence="2">
    <location>
        <begin position="107"/>
        <end position="141"/>
    </location>
</feature>
<feature type="region of interest" description="Disordered" evidence="2">
    <location>
        <begin position="1006"/>
        <end position="1026"/>
    </location>
</feature>
<dbReference type="InterPro" id="IPR011990">
    <property type="entry name" value="TPR-like_helical_dom_sf"/>
</dbReference>
<protein>
    <submittedName>
        <fullName evidence="3">Uncharacterized protein</fullName>
    </submittedName>
</protein>
<dbReference type="Gene3D" id="1.25.40.10">
    <property type="entry name" value="Tetratricopeptide repeat domain"/>
    <property type="match status" value="1"/>
</dbReference>
<accession>A0ABY6GWE7</accession>
<gene>
    <name evidence="3" type="ORF">NX720_00230</name>
</gene>
<dbReference type="EMBL" id="CP103300">
    <property type="protein sequence ID" value="UYM16396.1"/>
    <property type="molecule type" value="Genomic_DNA"/>
</dbReference>
<dbReference type="RefSeq" id="WP_262598691.1">
    <property type="nucleotide sequence ID" value="NZ_CP103300.1"/>
</dbReference>
<proteinExistence type="predicted"/>
<evidence type="ECO:0000256" key="1">
    <source>
        <dbReference type="SAM" id="Coils"/>
    </source>
</evidence>
<feature type="compositionally biased region" description="Polar residues" evidence="2">
    <location>
        <begin position="13"/>
        <end position="26"/>
    </location>
</feature>
<evidence type="ECO:0000313" key="4">
    <source>
        <dbReference type="Proteomes" id="UP001163255"/>
    </source>
</evidence>
<keyword evidence="4" id="KW-1185">Reference proteome</keyword>
<dbReference type="Proteomes" id="UP001163255">
    <property type="component" value="Chromosome"/>
</dbReference>
<organism evidence="3 4">
    <name type="scientific">Endozoicomonas euniceicola</name>
    <dbReference type="NCBI Taxonomy" id="1234143"/>
    <lineage>
        <taxon>Bacteria</taxon>
        <taxon>Pseudomonadati</taxon>
        <taxon>Pseudomonadota</taxon>
        <taxon>Gammaproteobacteria</taxon>
        <taxon>Oceanospirillales</taxon>
        <taxon>Endozoicomonadaceae</taxon>
        <taxon>Endozoicomonas</taxon>
    </lineage>
</organism>
<name>A0ABY6GWE7_9GAMM</name>
<feature type="region of interest" description="Disordered" evidence="2">
    <location>
        <begin position="1"/>
        <end position="69"/>
    </location>
</feature>
<feature type="coiled-coil region" evidence="1">
    <location>
        <begin position="187"/>
        <end position="228"/>
    </location>
</feature>
<dbReference type="SUPFAM" id="SSF161270">
    <property type="entry name" value="PspA lactotransferrin-binding region"/>
    <property type="match status" value="1"/>
</dbReference>
<evidence type="ECO:0000256" key="2">
    <source>
        <dbReference type="SAM" id="MobiDB-lite"/>
    </source>
</evidence>
<evidence type="ECO:0000313" key="3">
    <source>
        <dbReference type="EMBL" id="UYM16396.1"/>
    </source>
</evidence>
<feature type="compositionally biased region" description="Polar residues" evidence="2">
    <location>
        <begin position="35"/>
        <end position="48"/>
    </location>
</feature>
<reference evidence="3" key="1">
    <citation type="submission" date="2022-10" db="EMBL/GenBank/DDBJ databases">
        <title>Completed Genome Sequence of two octocoral isolated bacterium, Endozoicomonas euniceicola EF212T and Endozoicomonas gorgoniicola PS125T.</title>
        <authorList>
            <person name="Chiou Y.-J."/>
            <person name="Chen Y.-H."/>
        </authorList>
    </citation>
    <scope>NUCLEOTIDE SEQUENCE</scope>
    <source>
        <strain evidence="3">EF212</strain>
    </source>
</reference>
<feature type="region of interest" description="Disordered" evidence="2">
    <location>
        <begin position="560"/>
        <end position="595"/>
    </location>
</feature>
<sequence length="1465" mass="161163">MNRLGPKKGHSDVLQTTAKAGSNNPTPEKGRHNGQEVTYTEAPPSQSKASDKARALNQMPDLEQRQIDKLEQEMNLLRIVVETPDTKISSSRENLRTPDANTSLHGLKPDSETTKSSHESSTDSKSDVTARHSEPSHKTGIEESQPLTYPSKSSVFSSLISKIAKKIVASTRYLMDTKEIEESKKFRKAAKKQYEKARTLCVDTEKKIKTLEDKIRKLENQSGQLKIFNASRAKELQEKKAELAKQQQALPHRHEEAAVLCREFEKAVQFHESLTANGKKVIEPLSKFLASVRDFYAASHPKQGKPGNVRIDIPLDHLVLNTQEGKIVLDNVNVCIAGIDFVKGPGGKMCPVFKISELEATAAVDMPDGQVVKARVSARGIKAGLSGSAGQMLFNYTTAPNALSAGYGLLKEIGQITQPPNFVSLGAQEINVELPEFAPAGAASLLKSVKASPEPLIDALFRVLSFRLAAKLGKVTVATKGKLQADGELSDIHLDYRPEIPATETVPAARKGETPRRLNVQCGRAEGSINNALEVASELKEVLTPYSPFARWQNIALPLNQPPPYSDEPPPPYSAQPSDSPLMPDTETQPDPLKKPLKASDLMTLAGKTQLSASNINIDLTRHVEGAGTLEAHLSGNEHIAAKVEKLSIKNQGDLDARITATGINSHVTLTDGKPLSSPQGVNLRPAKLDAEVNIGNVEANINAPKGKGIERALGKDTLIRGELKLTTAKPASIRCIKLGDNLTVTGELPDLDTDVSQPFQLSRNGNGIHLPEGHVKLKGKMAVTTNKHITTIKPDLELNSDNVLEAVIDGQPVPLDLSTAVSIERTSPKLFVREDPETGVKTITPVISRGELNFNRLKAGPVTMGQVKVVLDGENFGAVHITEAEVNLRDVTKLLYPPSHGSDAKTKKNPIIKWLIKRATRHQRLMCDAQLKIVGGAVDLKQLDKVDLKVAPTSRSRIDRFFNWVLNKMVQRHKKQLLQFSLAIEHHPIEAKDDSFQVFKTTEDVSEPAPKAAYPAPEESESDALEPPEFIDRESVRTAFKHTPVLKLPSPIGIEVPLPLPADCIQPDAKALSLSSLLRQNTGALVVSKRDVEQLEKALQQIDAGNPVAISYLVGIIEQHHDNASLQGLVHLVAKQLPIKAIEKLFNERPEIKESIAPELLICADKLLSHPELCIEATQLCQLAGQPFDIDRIEQVIEQAETNPQINLTGLARLLEMKFNNPLLAKSCYEKALERNPSDPLANRCLGKLLLREQSRAFSFNDVHAAFEHLITAWQAGDRTIRHELEQLETFYSQELDAAHNAIITRAARLRLAMVCLEEEKDHHDFTEAMTRLLELANQQADPLTQQQAIKLIEHRRSTGDLIFHTSDPDVYQTSQQQLEAASQYLRKLDIKALQPFARELGIKCLYGSHGVVQNLDLAMQLLIIADSQEDQQARFHLRLAERALKSKQQKSYDKLRAAAAAAV</sequence>
<feature type="compositionally biased region" description="Pro residues" evidence="2">
    <location>
        <begin position="560"/>
        <end position="574"/>
    </location>
</feature>
<feature type="region of interest" description="Disordered" evidence="2">
    <location>
        <begin position="86"/>
        <end position="150"/>
    </location>
</feature>
<keyword evidence="1" id="KW-0175">Coiled coil</keyword>